<evidence type="ECO:0000313" key="2">
    <source>
        <dbReference type="Proteomes" id="UP000036681"/>
    </source>
</evidence>
<organism evidence="2 3">
    <name type="scientific">Ascaris lumbricoides</name>
    <name type="common">Giant roundworm</name>
    <dbReference type="NCBI Taxonomy" id="6252"/>
    <lineage>
        <taxon>Eukaryota</taxon>
        <taxon>Metazoa</taxon>
        <taxon>Ecdysozoa</taxon>
        <taxon>Nematoda</taxon>
        <taxon>Chromadorea</taxon>
        <taxon>Rhabditida</taxon>
        <taxon>Spirurina</taxon>
        <taxon>Ascaridomorpha</taxon>
        <taxon>Ascaridoidea</taxon>
        <taxon>Ascarididae</taxon>
        <taxon>Ascaris</taxon>
    </lineage>
</organism>
<dbReference type="Proteomes" id="UP000036681">
    <property type="component" value="Unplaced"/>
</dbReference>
<keyword evidence="2" id="KW-1185">Reference proteome</keyword>
<protein>
    <submittedName>
        <fullName evidence="3">Transposase</fullName>
    </submittedName>
</protein>
<sequence length="79" mass="9033">MVPKTSSLQQGRTGNTCAMPKRIPFPGAAQRDRENTHAHVRASDFKRAPYSFRKFMCGIKEFFGHIELQLEPLITALWL</sequence>
<feature type="compositionally biased region" description="Polar residues" evidence="1">
    <location>
        <begin position="1"/>
        <end position="16"/>
    </location>
</feature>
<dbReference type="WBParaSite" id="ALUE_0000663801-mRNA-1">
    <property type="protein sequence ID" value="ALUE_0000663801-mRNA-1"/>
    <property type="gene ID" value="ALUE_0000663801"/>
</dbReference>
<evidence type="ECO:0000313" key="3">
    <source>
        <dbReference type="WBParaSite" id="ALUE_0000663801-mRNA-1"/>
    </source>
</evidence>
<feature type="region of interest" description="Disordered" evidence="1">
    <location>
        <begin position="1"/>
        <end position="40"/>
    </location>
</feature>
<reference evidence="3" key="1">
    <citation type="submission" date="2017-02" db="UniProtKB">
        <authorList>
            <consortium name="WormBaseParasite"/>
        </authorList>
    </citation>
    <scope>IDENTIFICATION</scope>
</reference>
<dbReference type="AlphaFoldDB" id="A0A0M3HUV9"/>
<feature type="compositionally biased region" description="Basic and acidic residues" evidence="1">
    <location>
        <begin position="30"/>
        <end position="40"/>
    </location>
</feature>
<proteinExistence type="predicted"/>
<evidence type="ECO:0000256" key="1">
    <source>
        <dbReference type="SAM" id="MobiDB-lite"/>
    </source>
</evidence>
<name>A0A0M3HUV9_ASCLU</name>
<accession>A0A0M3HUV9</accession>